<evidence type="ECO:0000313" key="3">
    <source>
        <dbReference type="Proteomes" id="UP000060016"/>
    </source>
</evidence>
<dbReference type="InterPro" id="IPR001173">
    <property type="entry name" value="Glyco_trans_2-like"/>
</dbReference>
<dbReference type="PATRIC" id="fig|156976.3.peg.173"/>
<gene>
    <name evidence="2" type="ORF">AK829_00895</name>
</gene>
<proteinExistence type="predicted"/>
<reference evidence="2 3" key="1">
    <citation type="submission" date="2015-08" db="EMBL/GenBank/DDBJ databases">
        <authorList>
            <person name="Babu N.S."/>
            <person name="Beckwith C.J."/>
            <person name="Beseler K.G."/>
            <person name="Brison A."/>
            <person name="Carone J.V."/>
            <person name="Caskin T.P."/>
            <person name="Diamond M."/>
            <person name="Durham M.E."/>
            <person name="Foxe J.M."/>
            <person name="Go M."/>
            <person name="Henderson B.A."/>
            <person name="Jones I.B."/>
            <person name="McGettigan J.A."/>
            <person name="Micheletti S.J."/>
            <person name="Nasrallah M.E."/>
            <person name="Ortiz D."/>
            <person name="Piller C.R."/>
            <person name="Privatt S.R."/>
            <person name="Schneider S.L."/>
            <person name="Sharp S."/>
            <person name="Smith T.C."/>
            <person name="Stanton J.D."/>
            <person name="Ullery H.E."/>
            <person name="Wilson R.J."/>
            <person name="Serrano M.G."/>
            <person name="Buck G."/>
            <person name="Lee V."/>
            <person name="Wang Y."/>
            <person name="Carvalho R."/>
            <person name="Voegtly L."/>
            <person name="Shi R."/>
            <person name="Duckworth R."/>
            <person name="Johnson A."/>
            <person name="Loviza R."/>
            <person name="Walstead R."/>
            <person name="Shah Z."/>
            <person name="Kiflezghi M."/>
            <person name="Wade K."/>
            <person name="Ball S.L."/>
            <person name="Bradley K.W."/>
            <person name="Asai D.J."/>
            <person name="Bowman C.A."/>
            <person name="Russell D.A."/>
            <person name="Pope W.H."/>
            <person name="Jacobs-Sera D."/>
            <person name="Hendrix R.W."/>
            <person name="Hatfull G.F."/>
        </authorList>
    </citation>
    <scope>NUCLEOTIDE SEQUENCE [LARGE SCALE GENOMIC DNA]</scope>
    <source>
        <strain evidence="2 3">PUDD_83A45</strain>
    </source>
</reference>
<dbReference type="STRING" id="156976.AK829_00895"/>
<dbReference type="InterPro" id="IPR029044">
    <property type="entry name" value="Nucleotide-diphossugar_trans"/>
</dbReference>
<dbReference type="PANTHER" id="PTHR43685:SF2">
    <property type="entry name" value="GLYCOSYLTRANSFERASE 2-LIKE DOMAIN-CONTAINING PROTEIN"/>
    <property type="match status" value="1"/>
</dbReference>
<sequence length="762" mass="83956">MVADVISINPANLDSIPNGIDAILVIPSEVLMWGIELSVGGGLLESMREIAAARGARLDLYDFNGLMRGADLEKATVHFDAVITNNPAECGKTKAPMETASRLHLFPYPILPQHFNPIEMEAKRCRELIYYKNPNQAIPVSARRALSGASVAKIATHIYSVNRDPTGGSSTESGVDLGNDVIHRVETLSDRESYGSASRFSEFAVCDGITPADDPGGVGILGHIARGTIVFADYSRFVNGAIPSVAMVESGADLQSFIDNLPAEYAALARLDGIRYVFTTSTFWDWVAYYEDVTFGGEISEPIVAVIAESYEDFKHFTSVQTVSGRFVYASDDEDAEAVIGDGTGLKIYLDRIPFRSPNLYADFKSALRYSSVTHFEVCAADDPRTAYIELDGAAVSEVHAVWVDAGTESASSMLIRTDVLENAGNLNKPSFGVLEDRDLTIVIPVFNNGRHLLFKGLQSLWRESIQDAAVVQIVDDGSTDAETLHILELLESSSRFPSILRLAEGGSGSAAKPRNVALDQVRTRYVTFLDPDDEQMGRGYHQLLKEVVESQSDITIGNTVVRRGGRVWVGNVPNVEKGLKQLGLNPDSRGRYYLGNDNRELLKAIDFQPFSIQATIAKTDFLNQFGLRQAEGAFGEDSLFSLKMLYAAQSVSFVRSSIFVYNAEVPGSAVNSISIRFFEKSLLAEKEQVEWLDSLGLRSEYASRRFMKMLKVWYLQKVNELAVEQRRKGLEIIHSIAELYGRDVTQNDEYREAMRSAGLDL</sequence>
<dbReference type="EMBL" id="CP012342">
    <property type="protein sequence ID" value="AKV57968.1"/>
    <property type="molecule type" value="Genomic_DNA"/>
</dbReference>
<dbReference type="Gene3D" id="3.90.550.10">
    <property type="entry name" value="Spore Coat Polysaccharide Biosynthesis Protein SpsA, Chain A"/>
    <property type="match status" value="1"/>
</dbReference>
<dbReference type="AlphaFoldDB" id="A0A0K1R995"/>
<name>A0A0K1R995_9CORY</name>
<keyword evidence="3" id="KW-1185">Reference proteome</keyword>
<organism evidence="2 3">
    <name type="scientific">Corynebacterium riegelii</name>
    <dbReference type="NCBI Taxonomy" id="156976"/>
    <lineage>
        <taxon>Bacteria</taxon>
        <taxon>Bacillati</taxon>
        <taxon>Actinomycetota</taxon>
        <taxon>Actinomycetes</taxon>
        <taxon>Mycobacteriales</taxon>
        <taxon>Corynebacteriaceae</taxon>
        <taxon>Corynebacterium</taxon>
    </lineage>
</organism>
<evidence type="ECO:0000313" key="2">
    <source>
        <dbReference type="EMBL" id="AKV57968.1"/>
    </source>
</evidence>
<dbReference type="CDD" id="cd00761">
    <property type="entry name" value="Glyco_tranf_GTA_type"/>
    <property type="match status" value="1"/>
</dbReference>
<feature type="domain" description="Glycosyltransferase 2-like" evidence="1">
    <location>
        <begin position="441"/>
        <end position="575"/>
    </location>
</feature>
<dbReference type="PANTHER" id="PTHR43685">
    <property type="entry name" value="GLYCOSYLTRANSFERASE"/>
    <property type="match status" value="1"/>
</dbReference>
<dbReference type="KEGG" id="crie:AK829_00895"/>
<accession>A0A0K1R995</accession>
<dbReference type="SUPFAM" id="SSF53448">
    <property type="entry name" value="Nucleotide-diphospho-sugar transferases"/>
    <property type="match status" value="1"/>
</dbReference>
<protein>
    <recommendedName>
        <fullName evidence="1">Glycosyltransferase 2-like domain-containing protein</fullName>
    </recommendedName>
</protein>
<evidence type="ECO:0000259" key="1">
    <source>
        <dbReference type="Pfam" id="PF00535"/>
    </source>
</evidence>
<dbReference type="Proteomes" id="UP000060016">
    <property type="component" value="Chromosome"/>
</dbReference>
<dbReference type="InterPro" id="IPR050834">
    <property type="entry name" value="Glycosyltransf_2"/>
</dbReference>
<dbReference type="Pfam" id="PF00535">
    <property type="entry name" value="Glycos_transf_2"/>
    <property type="match status" value="1"/>
</dbReference>